<comment type="similarity">
    <text evidence="1">Belongs to the DeSI family.</text>
</comment>
<gene>
    <name evidence="5" type="ORF">IZO911_LOCUS8096</name>
</gene>
<evidence type="ECO:0000313" key="5">
    <source>
        <dbReference type="EMBL" id="CAF0822861.1"/>
    </source>
</evidence>
<organism evidence="5 6">
    <name type="scientific">Adineta steineri</name>
    <dbReference type="NCBI Taxonomy" id="433720"/>
    <lineage>
        <taxon>Eukaryota</taxon>
        <taxon>Metazoa</taxon>
        <taxon>Spiralia</taxon>
        <taxon>Gnathifera</taxon>
        <taxon>Rotifera</taxon>
        <taxon>Eurotatoria</taxon>
        <taxon>Bdelloidea</taxon>
        <taxon>Adinetida</taxon>
        <taxon>Adinetidae</taxon>
        <taxon>Adineta</taxon>
    </lineage>
</organism>
<dbReference type="Gene3D" id="3.90.1720.30">
    <property type="entry name" value="PPPDE domains"/>
    <property type="match status" value="1"/>
</dbReference>
<dbReference type="AlphaFoldDB" id="A0A813UF42"/>
<accession>A0A813UF42</accession>
<dbReference type="SMART" id="SM01179">
    <property type="entry name" value="DUF862"/>
    <property type="match status" value="1"/>
</dbReference>
<dbReference type="Proteomes" id="UP000663860">
    <property type="component" value="Unassembled WGS sequence"/>
</dbReference>
<evidence type="ECO:0000256" key="2">
    <source>
        <dbReference type="ARBA" id="ARBA00022670"/>
    </source>
</evidence>
<proteinExistence type="inferred from homology"/>
<dbReference type="InterPro" id="IPR008580">
    <property type="entry name" value="PPPDE_dom"/>
</dbReference>
<dbReference type="PANTHER" id="PTHR12378">
    <property type="entry name" value="DESUMOYLATING ISOPEPTIDASE"/>
    <property type="match status" value="1"/>
</dbReference>
<name>A0A813UF42_9BILA</name>
<reference evidence="5" key="1">
    <citation type="submission" date="2021-02" db="EMBL/GenBank/DDBJ databases">
        <authorList>
            <person name="Nowell W R."/>
        </authorList>
    </citation>
    <scope>NUCLEOTIDE SEQUENCE</scope>
</reference>
<dbReference type="GO" id="GO:0006508">
    <property type="term" value="P:proteolysis"/>
    <property type="evidence" value="ECO:0007669"/>
    <property type="project" value="UniProtKB-KW"/>
</dbReference>
<keyword evidence="3" id="KW-0378">Hydrolase</keyword>
<dbReference type="GO" id="GO:0101005">
    <property type="term" value="F:deubiquitinase activity"/>
    <property type="evidence" value="ECO:0007669"/>
    <property type="project" value="TreeGrafter"/>
</dbReference>
<evidence type="ECO:0000256" key="3">
    <source>
        <dbReference type="ARBA" id="ARBA00022801"/>
    </source>
</evidence>
<dbReference type="PANTHER" id="PTHR12378:SF80">
    <property type="entry name" value="IP06716P-RELATED"/>
    <property type="match status" value="1"/>
</dbReference>
<sequence length="190" mass="22473">MVDLKSKQSIFLSSFLHANNIINKHSEPVFLNVYDLLSEYRTIHCLFTYCTCYRLGIYHTSIQVYDTEYYYGNGICKCRPHSHVGRLVLSKQVGTTDIRKDEIETKILFDMYDEFSRKNYDLLQHNCNHFTNSLLNRLVGIDLPMQFNRTERFIADSSCCSRTLKCIFGNDWTRPTIEERKICCHRKLKE</sequence>
<evidence type="ECO:0000259" key="4">
    <source>
        <dbReference type="PROSITE" id="PS51858"/>
    </source>
</evidence>
<dbReference type="PROSITE" id="PS51858">
    <property type="entry name" value="PPPDE"/>
    <property type="match status" value="1"/>
</dbReference>
<dbReference type="GO" id="GO:0016579">
    <property type="term" value="P:protein deubiquitination"/>
    <property type="evidence" value="ECO:0007669"/>
    <property type="project" value="TreeGrafter"/>
</dbReference>
<comment type="caution">
    <text evidence="5">The sequence shown here is derived from an EMBL/GenBank/DDBJ whole genome shotgun (WGS) entry which is preliminary data.</text>
</comment>
<dbReference type="InterPro" id="IPR042266">
    <property type="entry name" value="PPPDE_sf"/>
</dbReference>
<evidence type="ECO:0000256" key="1">
    <source>
        <dbReference type="ARBA" id="ARBA00008140"/>
    </source>
</evidence>
<keyword evidence="2" id="KW-0645">Protease</keyword>
<feature type="domain" description="PPPDE" evidence="4">
    <location>
        <begin position="27"/>
        <end position="158"/>
    </location>
</feature>
<dbReference type="Pfam" id="PF05903">
    <property type="entry name" value="Peptidase_C97"/>
    <property type="match status" value="1"/>
</dbReference>
<evidence type="ECO:0000313" key="6">
    <source>
        <dbReference type="Proteomes" id="UP000663860"/>
    </source>
</evidence>
<dbReference type="EMBL" id="CAJNOE010000054">
    <property type="protein sequence ID" value="CAF0822861.1"/>
    <property type="molecule type" value="Genomic_DNA"/>
</dbReference>
<protein>
    <recommendedName>
        <fullName evidence="4">PPPDE domain-containing protein</fullName>
    </recommendedName>
</protein>